<reference evidence="7" key="1">
    <citation type="journal article" date="2019" name="Int. J. Syst. Evol. Microbiol.">
        <title>The Global Catalogue of Microorganisms (GCM) 10K type strain sequencing project: providing services to taxonomists for standard genome sequencing and annotation.</title>
        <authorList>
            <consortium name="The Broad Institute Genomics Platform"/>
            <consortium name="The Broad Institute Genome Sequencing Center for Infectious Disease"/>
            <person name="Wu L."/>
            <person name="Ma J."/>
        </authorList>
    </citation>
    <scope>NUCLEOTIDE SEQUENCE [LARGE SCALE GENOMIC DNA]</scope>
    <source>
        <strain evidence="7">KCTC 32465</strain>
    </source>
</reference>
<dbReference type="Proteomes" id="UP000634455">
    <property type="component" value="Unassembled WGS sequence"/>
</dbReference>
<dbReference type="InterPro" id="IPR011010">
    <property type="entry name" value="DNA_brk_join_enz"/>
</dbReference>
<keyword evidence="4" id="KW-0233">DNA recombination</keyword>
<dbReference type="CDD" id="cd00801">
    <property type="entry name" value="INT_P4_C"/>
    <property type="match status" value="1"/>
</dbReference>
<accession>A0ABQ3D042</accession>
<proteinExistence type="inferred from homology"/>
<gene>
    <name evidence="6" type="primary">int</name>
    <name evidence="6" type="ORF">GCM10008927_06460</name>
</gene>
<dbReference type="Gene3D" id="1.10.443.10">
    <property type="entry name" value="Intergrase catalytic core"/>
    <property type="match status" value="1"/>
</dbReference>
<evidence type="ECO:0000313" key="7">
    <source>
        <dbReference type="Proteomes" id="UP000634455"/>
    </source>
</evidence>
<dbReference type="Pfam" id="PF22022">
    <property type="entry name" value="Phage_int_M"/>
    <property type="match status" value="1"/>
</dbReference>
<dbReference type="InterPro" id="IPR013762">
    <property type="entry name" value="Integrase-like_cat_sf"/>
</dbReference>
<organism evidence="6 7">
    <name type="scientific">Paramylibacter ulvae</name>
    <dbReference type="NCBI Taxonomy" id="1651968"/>
    <lineage>
        <taxon>Bacteria</taxon>
        <taxon>Pseudomonadati</taxon>
        <taxon>Pseudomonadota</taxon>
        <taxon>Alphaproteobacteria</taxon>
        <taxon>Rhodobacterales</taxon>
        <taxon>Paracoccaceae</taxon>
        <taxon>Paramylibacter</taxon>
    </lineage>
</organism>
<evidence type="ECO:0000256" key="1">
    <source>
        <dbReference type="ARBA" id="ARBA00008857"/>
    </source>
</evidence>
<evidence type="ECO:0000256" key="3">
    <source>
        <dbReference type="ARBA" id="ARBA00023125"/>
    </source>
</evidence>
<sequence length="391" mass="44108">MAISGKLTKKLVENLGKGRHGDGNGLYLVVDASGARRWIVRVVVKGQKGKTGAPLRTDFGLGGADIVTLNQARERALEYRRMAKQGLNPRFNAQREIPTFAEIAQQVHIDRLPTWKNPKHGQQWINTLRDYAFPKIGRMPVDSIGQPEALMCLAPIWTEKHETAKRLAQRMKVVLDVAKSKGFRDGENPITAIKEAQVLPKVKAKPNHHKAMAWQDVPAFYVDLSGRSAMAAKALMFTCLTGSRTSEVLGMRWAEIDFDAKLWTCPAERMKTGEEHRVPLTDEMRKIIEPLQAMQSEYVFEGQKRNKPLSNMSMLMLLRRMKVEGVTVHGFRSTFRDWASEVANAPREVAEMSLAHKVGSDVERAYARSDLLERRRELMESWSSFAAGESK</sequence>
<dbReference type="InterPro" id="IPR050808">
    <property type="entry name" value="Phage_Integrase"/>
</dbReference>
<comment type="caution">
    <text evidence="6">The sequence shown here is derived from an EMBL/GenBank/DDBJ whole genome shotgun (WGS) entry which is preliminary data.</text>
</comment>
<dbReference type="InterPro" id="IPR038488">
    <property type="entry name" value="Integrase_DNA-bd_sf"/>
</dbReference>
<comment type="similarity">
    <text evidence="1">Belongs to the 'phage' integrase family.</text>
</comment>
<dbReference type="SUPFAM" id="SSF56349">
    <property type="entry name" value="DNA breaking-rejoining enzymes"/>
    <property type="match status" value="1"/>
</dbReference>
<dbReference type="PROSITE" id="PS51898">
    <property type="entry name" value="TYR_RECOMBINASE"/>
    <property type="match status" value="1"/>
</dbReference>
<name>A0ABQ3D042_9RHOB</name>
<dbReference type="PANTHER" id="PTHR30629">
    <property type="entry name" value="PROPHAGE INTEGRASE"/>
    <property type="match status" value="1"/>
</dbReference>
<dbReference type="Pfam" id="PF13356">
    <property type="entry name" value="Arm-DNA-bind_3"/>
    <property type="match status" value="1"/>
</dbReference>
<evidence type="ECO:0000259" key="5">
    <source>
        <dbReference type="PROSITE" id="PS51898"/>
    </source>
</evidence>
<keyword evidence="7" id="KW-1185">Reference proteome</keyword>
<evidence type="ECO:0000313" key="6">
    <source>
        <dbReference type="EMBL" id="GHA44366.1"/>
    </source>
</evidence>
<evidence type="ECO:0000256" key="2">
    <source>
        <dbReference type="ARBA" id="ARBA00022908"/>
    </source>
</evidence>
<dbReference type="PANTHER" id="PTHR30629:SF2">
    <property type="entry name" value="PROPHAGE INTEGRASE INTS-RELATED"/>
    <property type="match status" value="1"/>
</dbReference>
<feature type="domain" description="Tyr recombinase" evidence="5">
    <location>
        <begin position="207"/>
        <end position="380"/>
    </location>
</feature>
<protein>
    <submittedName>
        <fullName evidence="6">Integrase</fullName>
    </submittedName>
</protein>
<dbReference type="EMBL" id="BMZF01000001">
    <property type="protein sequence ID" value="GHA44366.1"/>
    <property type="molecule type" value="Genomic_DNA"/>
</dbReference>
<evidence type="ECO:0000256" key="4">
    <source>
        <dbReference type="ARBA" id="ARBA00023172"/>
    </source>
</evidence>
<dbReference type="InterPro" id="IPR010998">
    <property type="entry name" value="Integrase_recombinase_N"/>
</dbReference>
<keyword evidence="3" id="KW-0238">DNA-binding</keyword>
<dbReference type="Pfam" id="PF00589">
    <property type="entry name" value="Phage_integrase"/>
    <property type="match status" value="1"/>
</dbReference>
<dbReference type="InterPro" id="IPR053876">
    <property type="entry name" value="Phage_int_M"/>
</dbReference>
<keyword evidence="2" id="KW-0229">DNA integration</keyword>
<dbReference type="InterPro" id="IPR025166">
    <property type="entry name" value="Integrase_DNA_bind_dom"/>
</dbReference>
<dbReference type="Gene3D" id="3.30.160.390">
    <property type="entry name" value="Integrase, DNA-binding domain"/>
    <property type="match status" value="1"/>
</dbReference>
<dbReference type="Gene3D" id="1.10.150.130">
    <property type="match status" value="1"/>
</dbReference>
<dbReference type="InterPro" id="IPR002104">
    <property type="entry name" value="Integrase_catalytic"/>
</dbReference>